<keyword evidence="2" id="KW-1185">Reference proteome</keyword>
<dbReference type="EMBL" id="KB644409">
    <property type="protein sequence ID" value="EPS26358.1"/>
    <property type="molecule type" value="Genomic_DNA"/>
</dbReference>
<proteinExistence type="predicted"/>
<dbReference type="Proteomes" id="UP000019376">
    <property type="component" value="Unassembled WGS sequence"/>
</dbReference>
<dbReference type="HOGENOM" id="CLU_2850416_0_0_1"/>
<dbReference type="AlphaFoldDB" id="S8AKM9"/>
<reference evidence="1 2" key="1">
    <citation type="journal article" date="2013" name="PLoS ONE">
        <title>Genomic and secretomic analyses reveal unique features of the lignocellulolytic enzyme system of Penicillium decumbens.</title>
        <authorList>
            <person name="Liu G."/>
            <person name="Zhang L."/>
            <person name="Wei X."/>
            <person name="Zou G."/>
            <person name="Qin Y."/>
            <person name="Ma L."/>
            <person name="Li J."/>
            <person name="Zheng H."/>
            <person name="Wang S."/>
            <person name="Wang C."/>
            <person name="Xun L."/>
            <person name="Zhao G.-P."/>
            <person name="Zhou Z."/>
            <person name="Qu Y."/>
        </authorList>
    </citation>
    <scope>NUCLEOTIDE SEQUENCE [LARGE SCALE GENOMIC DNA]</scope>
    <source>
        <strain evidence="2">114-2 / CGMCC 5302</strain>
    </source>
</reference>
<protein>
    <submittedName>
        <fullName evidence="1">Uncharacterized protein</fullName>
    </submittedName>
</protein>
<evidence type="ECO:0000313" key="2">
    <source>
        <dbReference type="Proteomes" id="UP000019376"/>
    </source>
</evidence>
<gene>
    <name evidence="1" type="ORF">PDE_01294</name>
</gene>
<accession>S8AKM9</accession>
<name>S8AKM9_PENO1</name>
<evidence type="ECO:0000313" key="1">
    <source>
        <dbReference type="EMBL" id="EPS26358.1"/>
    </source>
</evidence>
<sequence>MAHTALCSHILNLPSAASINFSVRCRPYNGIPFSLPDYRSHTTSLQTVALQAFLNSETMVRPRIE</sequence>
<organism evidence="1 2">
    <name type="scientific">Penicillium oxalicum (strain 114-2 / CGMCC 5302)</name>
    <name type="common">Penicillium decumbens</name>
    <dbReference type="NCBI Taxonomy" id="933388"/>
    <lineage>
        <taxon>Eukaryota</taxon>
        <taxon>Fungi</taxon>
        <taxon>Dikarya</taxon>
        <taxon>Ascomycota</taxon>
        <taxon>Pezizomycotina</taxon>
        <taxon>Eurotiomycetes</taxon>
        <taxon>Eurotiomycetidae</taxon>
        <taxon>Eurotiales</taxon>
        <taxon>Aspergillaceae</taxon>
        <taxon>Penicillium</taxon>
    </lineage>
</organism>